<dbReference type="EMBL" id="BAAATD010000001">
    <property type="protein sequence ID" value="GAA2577302.1"/>
    <property type="molecule type" value="Genomic_DNA"/>
</dbReference>
<sequence>MRLRPASEAAASRPRRRNVLPWILAAGWLGQVLIRLWCARTRTGPGANPDETGYLIAARWLAGGPGGDLSGNTFYQGGYPLLLTPAYWLADDPVTVYTLVMAINALVSAAAFPLGYLVLRRMAVTRRPALALAWAAALFPATTFFGAYALTDAVLPVIVLGWIVLLERFVRTGGVYWAAGSSLVASYAYAVHTRGLVLLCVHTAALLFLAVQKDHTAPKAAAARTGRVVARRLAARAGVGAAVGGYVAVSAFHGLVQASLYPEGVRDLSGNIEARLTTLDGQLWAWSGAAGQIWYLIVSTWGLAGVGLVALLAALCGRLRESHGMGRVIPAVVLASTFGVAYTSSAALSDEHRVGNFAYGRYLSCLALVHALIGIGALVRSTGRQRAGLAACAAAIMAGSGAWVALYAGDRLRTSHFIGFDFPETSFLTADRNAFHLTTASVSAMGLLAAFLVLRRLHVLAVAAGLLAVSLAAMTFIVGTSTKRVAPASPIPLAAGRVAIDRSLSWGVRIILMYPVWWTRLERVDTRTGPPGPGVCTVVVNRPAGTDVGASWPRRPAGWTATTGDSWGHGWVAWRAPSCPRRR</sequence>
<keyword evidence="1" id="KW-1133">Transmembrane helix</keyword>
<evidence type="ECO:0000256" key="1">
    <source>
        <dbReference type="SAM" id="Phobius"/>
    </source>
</evidence>
<keyword evidence="3" id="KW-1185">Reference proteome</keyword>
<feature type="transmembrane region" description="Helical" evidence="1">
    <location>
        <begin position="359"/>
        <end position="380"/>
    </location>
</feature>
<evidence type="ECO:0000313" key="2">
    <source>
        <dbReference type="EMBL" id="GAA2577302.1"/>
    </source>
</evidence>
<feature type="transmembrane region" description="Helical" evidence="1">
    <location>
        <begin position="233"/>
        <end position="256"/>
    </location>
</feature>
<reference evidence="2 3" key="1">
    <citation type="journal article" date="2019" name="Int. J. Syst. Evol. Microbiol.">
        <title>The Global Catalogue of Microorganisms (GCM) 10K type strain sequencing project: providing services to taxonomists for standard genome sequencing and annotation.</title>
        <authorList>
            <consortium name="The Broad Institute Genomics Platform"/>
            <consortium name="The Broad Institute Genome Sequencing Center for Infectious Disease"/>
            <person name="Wu L."/>
            <person name="Ma J."/>
        </authorList>
    </citation>
    <scope>NUCLEOTIDE SEQUENCE [LARGE SCALE GENOMIC DNA]</scope>
    <source>
        <strain evidence="2 3">JCM 6833</strain>
    </source>
</reference>
<feature type="transmembrane region" description="Helical" evidence="1">
    <location>
        <begin position="387"/>
        <end position="408"/>
    </location>
</feature>
<keyword evidence="1" id="KW-0812">Transmembrane</keyword>
<protein>
    <recommendedName>
        <fullName evidence="4">Glycosyltransferase RgtA/B/C/D-like domain-containing protein</fullName>
    </recommendedName>
</protein>
<dbReference type="Proteomes" id="UP001501509">
    <property type="component" value="Unassembled WGS sequence"/>
</dbReference>
<feature type="transmembrane region" description="Helical" evidence="1">
    <location>
        <begin position="293"/>
        <end position="316"/>
    </location>
</feature>
<comment type="caution">
    <text evidence="2">The sequence shown here is derived from an EMBL/GenBank/DDBJ whole genome shotgun (WGS) entry which is preliminary data.</text>
</comment>
<feature type="transmembrane region" description="Helical" evidence="1">
    <location>
        <begin position="96"/>
        <end position="119"/>
    </location>
</feature>
<feature type="transmembrane region" description="Helical" evidence="1">
    <location>
        <begin position="459"/>
        <end position="479"/>
    </location>
</feature>
<keyword evidence="1" id="KW-0472">Membrane</keyword>
<feature type="transmembrane region" description="Helical" evidence="1">
    <location>
        <begin position="434"/>
        <end position="454"/>
    </location>
</feature>
<gene>
    <name evidence="2" type="ORF">GCM10010411_07290</name>
</gene>
<feature type="transmembrane region" description="Helical" evidence="1">
    <location>
        <begin position="20"/>
        <end position="37"/>
    </location>
</feature>
<organism evidence="2 3">
    <name type="scientific">Actinomadura fulvescens</name>
    <dbReference type="NCBI Taxonomy" id="46160"/>
    <lineage>
        <taxon>Bacteria</taxon>
        <taxon>Bacillati</taxon>
        <taxon>Actinomycetota</taxon>
        <taxon>Actinomycetes</taxon>
        <taxon>Streptosporangiales</taxon>
        <taxon>Thermomonosporaceae</taxon>
        <taxon>Actinomadura</taxon>
    </lineage>
</organism>
<name>A0ABN3PFX3_9ACTN</name>
<evidence type="ECO:0008006" key="4">
    <source>
        <dbReference type="Google" id="ProtNLM"/>
    </source>
</evidence>
<feature type="transmembrane region" description="Helical" evidence="1">
    <location>
        <begin position="328"/>
        <end position="347"/>
    </location>
</feature>
<evidence type="ECO:0000313" key="3">
    <source>
        <dbReference type="Proteomes" id="UP001501509"/>
    </source>
</evidence>
<feature type="transmembrane region" description="Helical" evidence="1">
    <location>
        <begin position="131"/>
        <end position="164"/>
    </location>
</feature>
<proteinExistence type="predicted"/>
<feature type="transmembrane region" description="Helical" evidence="1">
    <location>
        <begin position="184"/>
        <end position="212"/>
    </location>
</feature>
<accession>A0ABN3PFX3</accession>